<feature type="compositionally biased region" description="Basic and acidic residues" evidence="1">
    <location>
        <begin position="10"/>
        <end position="27"/>
    </location>
</feature>
<gene>
    <name evidence="2" type="ORF">VP01_49g12</name>
</gene>
<dbReference type="EMBL" id="LAVV01010165">
    <property type="protein sequence ID" value="KNZ49467.1"/>
    <property type="molecule type" value="Genomic_DNA"/>
</dbReference>
<proteinExistence type="predicted"/>
<sequence>MPPPPSDPATEMRSKRDEAIARARELYGHPAPAPTPTFQPSYPSQVMPATLLATPNQLIPGQNIMGIQASPQILSSAYQSARAQRLSTQPYPVSRPKKAIVKPGGKSAVSLEITQRKLSIQCGFEMWYRSKWARGQAILHSSSTVIPSDPNCILVLIQEL</sequence>
<protein>
    <submittedName>
        <fullName evidence="2">AKL18 protein</fullName>
    </submittedName>
</protein>
<name>A0A0L6UMI6_9BASI</name>
<evidence type="ECO:0000256" key="1">
    <source>
        <dbReference type="SAM" id="MobiDB-lite"/>
    </source>
</evidence>
<dbReference type="OrthoDB" id="2510591at2759"/>
<accession>A0A0L6UMI6</accession>
<keyword evidence="3" id="KW-1185">Reference proteome</keyword>
<evidence type="ECO:0000313" key="2">
    <source>
        <dbReference type="EMBL" id="KNZ49467.1"/>
    </source>
</evidence>
<dbReference type="VEuPathDB" id="FungiDB:VP01_49g12"/>
<dbReference type="AlphaFoldDB" id="A0A0L6UMI6"/>
<feature type="region of interest" description="Disordered" evidence="1">
    <location>
        <begin position="1"/>
        <end position="37"/>
    </location>
</feature>
<evidence type="ECO:0000313" key="3">
    <source>
        <dbReference type="Proteomes" id="UP000037035"/>
    </source>
</evidence>
<dbReference type="Proteomes" id="UP000037035">
    <property type="component" value="Unassembled WGS sequence"/>
</dbReference>
<comment type="caution">
    <text evidence="2">The sequence shown here is derived from an EMBL/GenBank/DDBJ whole genome shotgun (WGS) entry which is preliminary data.</text>
</comment>
<reference evidence="2 3" key="1">
    <citation type="submission" date="2015-08" db="EMBL/GenBank/DDBJ databases">
        <title>Next Generation Sequencing and Analysis of the Genome of Puccinia sorghi L Schw, the Causal Agent of Maize Common Rust.</title>
        <authorList>
            <person name="Rochi L."/>
            <person name="Burguener G."/>
            <person name="Darino M."/>
            <person name="Turjanski A."/>
            <person name="Kreff E."/>
            <person name="Dieguez M.J."/>
            <person name="Sacco F."/>
        </authorList>
    </citation>
    <scope>NUCLEOTIDE SEQUENCE [LARGE SCALE GENOMIC DNA]</scope>
    <source>
        <strain evidence="2 3">RO10H11247</strain>
    </source>
</reference>
<organism evidence="2 3">
    <name type="scientific">Puccinia sorghi</name>
    <dbReference type="NCBI Taxonomy" id="27349"/>
    <lineage>
        <taxon>Eukaryota</taxon>
        <taxon>Fungi</taxon>
        <taxon>Dikarya</taxon>
        <taxon>Basidiomycota</taxon>
        <taxon>Pucciniomycotina</taxon>
        <taxon>Pucciniomycetes</taxon>
        <taxon>Pucciniales</taxon>
        <taxon>Pucciniaceae</taxon>
        <taxon>Puccinia</taxon>
    </lineage>
</organism>